<evidence type="ECO:0000313" key="2">
    <source>
        <dbReference type="Proteomes" id="UP000605099"/>
    </source>
</evidence>
<organism evidence="1 2">
    <name type="scientific">Novosphingobium indicum</name>
    <dbReference type="NCBI Taxonomy" id="462949"/>
    <lineage>
        <taxon>Bacteria</taxon>
        <taxon>Pseudomonadati</taxon>
        <taxon>Pseudomonadota</taxon>
        <taxon>Alphaproteobacteria</taxon>
        <taxon>Sphingomonadales</taxon>
        <taxon>Sphingomonadaceae</taxon>
        <taxon>Novosphingobium</taxon>
    </lineage>
</organism>
<accession>A0ABQ2JX14</accession>
<proteinExistence type="predicted"/>
<evidence type="ECO:0000313" key="1">
    <source>
        <dbReference type="EMBL" id="GGN57331.1"/>
    </source>
</evidence>
<sequence length="135" mass="15147">MAARSSRTYKLRLSDRGIDLFLDCHSRLAHLLREFPPYGATLHVAVMLLDRMEPYDLAGEVADPRCDRLAGSHVRFVGSSSQLADVTQRLMGRIDASDEPTSVTAIGRFYLAGLLAFESSEDHDLFEAYRRTRDA</sequence>
<dbReference type="EMBL" id="BMLK01000019">
    <property type="protein sequence ID" value="GGN57331.1"/>
    <property type="molecule type" value="Genomic_DNA"/>
</dbReference>
<dbReference type="RefSeq" id="WP_188821813.1">
    <property type="nucleotide sequence ID" value="NZ_BMLK01000019.1"/>
</dbReference>
<reference evidence="2" key="1">
    <citation type="journal article" date="2019" name="Int. J. Syst. Evol. Microbiol.">
        <title>The Global Catalogue of Microorganisms (GCM) 10K type strain sequencing project: providing services to taxonomists for standard genome sequencing and annotation.</title>
        <authorList>
            <consortium name="The Broad Institute Genomics Platform"/>
            <consortium name="The Broad Institute Genome Sequencing Center for Infectious Disease"/>
            <person name="Wu L."/>
            <person name="Ma J."/>
        </authorList>
    </citation>
    <scope>NUCLEOTIDE SEQUENCE [LARGE SCALE GENOMIC DNA]</scope>
    <source>
        <strain evidence="2">CGMCC 1.6784</strain>
    </source>
</reference>
<gene>
    <name evidence="1" type="ORF">GCM10011349_35800</name>
</gene>
<dbReference type="Proteomes" id="UP000605099">
    <property type="component" value="Unassembled WGS sequence"/>
</dbReference>
<keyword evidence="2" id="KW-1185">Reference proteome</keyword>
<name>A0ABQ2JX14_9SPHN</name>
<comment type="caution">
    <text evidence="1">The sequence shown here is derived from an EMBL/GenBank/DDBJ whole genome shotgun (WGS) entry which is preliminary data.</text>
</comment>
<protein>
    <submittedName>
        <fullName evidence="1">Uncharacterized protein</fullName>
    </submittedName>
</protein>